<dbReference type="EMBL" id="CP135136">
    <property type="protein sequence ID" value="WWR12217.1"/>
    <property type="molecule type" value="Genomic_DNA"/>
</dbReference>
<dbReference type="InterPro" id="IPR020568">
    <property type="entry name" value="Ribosomal_Su5_D2-typ_SF"/>
</dbReference>
<organism evidence="1 2">
    <name type="scientific">Candidatus Legionella polyplacis</name>
    <dbReference type="NCBI Taxonomy" id="2005262"/>
    <lineage>
        <taxon>Bacteria</taxon>
        <taxon>Pseudomonadati</taxon>
        <taxon>Pseudomonadota</taxon>
        <taxon>Gammaproteobacteria</taxon>
        <taxon>Legionellales</taxon>
        <taxon>Legionellaceae</taxon>
        <taxon>Legionella</taxon>
    </lineage>
</organism>
<proteinExistence type="predicted"/>
<dbReference type="Proteomes" id="UP001360424">
    <property type="component" value="Chromosome"/>
</dbReference>
<evidence type="ECO:0000313" key="2">
    <source>
        <dbReference type="Proteomes" id="UP001360424"/>
    </source>
</evidence>
<keyword evidence="2" id="KW-1185">Reference proteome</keyword>
<name>A0ABZ2H0U9_9GAMM</name>
<sequence length="294" mass="33854">MNINIPAKTFLLGEYSALIGGSAIILTTTPYFRLSWNPYKNFIDKKITYPPAKYLWKNSFLHNRGKISWDDPYKKNGGLGSSSAQFLGIYLIKCHLSSTLPSIKHLTESYFKYIKITNKKKQTLHTSGYDLIAQTQKLCVYFNQKNKILHNYNWPFKDLSFLLLHSNKKIKTHLHLKSITISKSFNVLSKITELAKLAFIKKNSLMLIQSINAYQKKLEQLNLITDYTKKYINFFKKKFNILASKGCGALGADVILLIIPNSELKKQINYFLTNNWTILATNNNLNTKKPLIDI</sequence>
<evidence type="ECO:0000313" key="1">
    <source>
        <dbReference type="EMBL" id="WWR12217.1"/>
    </source>
</evidence>
<dbReference type="RefSeq" id="WP_338521930.1">
    <property type="nucleotide sequence ID" value="NZ_CP135136.1"/>
</dbReference>
<accession>A0ABZ2H0U9</accession>
<protein>
    <recommendedName>
        <fullName evidence="3">Mevalonate kinase</fullName>
    </recommendedName>
</protein>
<reference evidence="1" key="1">
    <citation type="submission" date="2023-09" db="EMBL/GenBank/DDBJ databases">
        <title>Genomes of two closely related lineages of the louse Polyplax serrata with different host specificities.</title>
        <authorList>
            <person name="Martinu J."/>
            <person name="Tarabai H."/>
            <person name="Stefka J."/>
            <person name="Hypsa V."/>
        </authorList>
    </citation>
    <scope>NUCLEOTIDE SEQUENCE [LARGE SCALE GENOMIC DNA]</scope>
    <source>
        <strain evidence="1">HR10_N</strain>
    </source>
</reference>
<evidence type="ECO:0008006" key="3">
    <source>
        <dbReference type="Google" id="ProtNLM"/>
    </source>
</evidence>
<gene>
    <name evidence="1" type="ORF">RQL38_01140</name>
</gene>
<dbReference type="SUPFAM" id="SSF54211">
    <property type="entry name" value="Ribosomal protein S5 domain 2-like"/>
    <property type="match status" value="1"/>
</dbReference>